<evidence type="ECO:0000256" key="1">
    <source>
        <dbReference type="PROSITE-ProRule" id="PRU00325"/>
    </source>
</evidence>
<protein>
    <submittedName>
        <fullName evidence="3">Conserved conjugative plasmid protein</fullName>
    </submittedName>
</protein>
<dbReference type="PROSITE" id="PS50966">
    <property type="entry name" value="ZF_SWIM"/>
    <property type="match status" value="1"/>
</dbReference>
<dbReference type="HOGENOM" id="CLU_157722_0_0_2"/>
<evidence type="ECO:0000313" key="4">
    <source>
        <dbReference type="Proteomes" id="UP000001018"/>
    </source>
</evidence>
<dbReference type="Proteomes" id="UP000001018">
    <property type="component" value="Chromosome"/>
</dbReference>
<reference evidence="3 4" key="1">
    <citation type="journal article" date="2005" name="J. Bacteriol.">
        <title>The genome of Sulfolobus acidocaldarius, a model organism of the Crenarchaeota.</title>
        <authorList>
            <person name="Chen L."/>
            <person name="Brugger K."/>
            <person name="Skovgaard M."/>
            <person name="Redder P."/>
            <person name="She Q."/>
            <person name="Torarinsson E."/>
            <person name="Greve B."/>
            <person name="Awayez M."/>
            <person name="Zibat A."/>
            <person name="Klenk H.-P."/>
            <person name="Garrett R.A."/>
        </authorList>
    </citation>
    <scope>NUCLEOTIDE SEQUENCE [LARGE SCALE GENOMIC DNA]</scope>
    <source>
        <strain evidence="4">ATCC 33909 / DSM 639 / JCM 8929 / NBRC 15157 / NCIMB 11770</strain>
    </source>
</reference>
<keyword evidence="4" id="KW-1185">Reference proteome</keyword>
<sequence>MKDQQGVIEISADIRSESRDGLYHHTMLILNGSWLRFSCSCEASSYGMLCKHVLKLYNYYQRHRRELLREEENQGITFDGWGEPDE</sequence>
<evidence type="ECO:0000313" key="3">
    <source>
        <dbReference type="EMBL" id="AAY79883.1"/>
    </source>
</evidence>
<evidence type="ECO:0000259" key="2">
    <source>
        <dbReference type="PROSITE" id="PS50966"/>
    </source>
</evidence>
<dbReference type="Pfam" id="PF04434">
    <property type="entry name" value="SWIM"/>
    <property type="match status" value="1"/>
</dbReference>
<dbReference type="STRING" id="330779.Saci_0477"/>
<gene>
    <name evidence="3" type="ordered locus">Saci_0477</name>
</gene>
<accession>Q4JBE6</accession>
<dbReference type="KEGG" id="sai:Saci_0477"/>
<keyword evidence="1" id="KW-0863">Zinc-finger</keyword>
<proteinExistence type="predicted"/>
<dbReference type="EMBL" id="CP000077">
    <property type="protein sequence ID" value="AAY79883.1"/>
    <property type="molecule type" value="Genomic_DNA"/>
</dbReference>
<organism evidence="3 4">
    <name type="scientific">Sulfolobus acidocaldarius (strain ATCC 33909 / DSM 639 / JCM 8929 / NBRC 15157 / NCIMB 11770)</name>
    <dbReference type="NCBI Taxonomy" id="330779"/>
    <lineage>
        <taxon>Archaea</taxon>
        <taxon>Thermoproteota</taxon>
        <taxon>Thermoprotei</taxon>
        <taxon>Sulfolobales</taxon>
        <taxon>Sulfolobaceae</taxon>
        <taxon>Sulfolobus</taxon>
    </lineage>
</organism>
<dbReference type="PATRIC" id="fig|330779.12.peg.471"/>
<dbReference type="AlphaFoldDB" id="Q4JBE6"/>
<dbReference type="InterPro" id="IPR007527">
    <property type="entry name" value="Znf_SWIM"/>
</dbReference>
<name>Q4JBE6_SULAC</name>
<feature type="domain" description="SWIM-type" evidence="2">
    <location>
        <begin position="24"/>
        <end position="61"/>
    </location>
</feature>
<keyword evidence="1" id="KW-0862">Zinc</keyword>
<dbReference type="GO" id="GO:0008270">
    <property type="term" value="F:zinc ion binding"/>
    <property type="evidence" value="ECO:0007669"/>
    <property type="project" value="UniProtKB-KW"/>
</dbReference>
<keyword evidence="1" id="KW-0479">Metal-binding</keyword>
<dbReference type="eggNOG" id="arCOG07716">
    <property type="taxonomic scope" value="Archaea"/>
</dbReference>